<evidence type="ECO:0000313" key="3">
    <source>
        <dbReference type="EMBL" id="RKP45822.1"/>
    </source>
</evidence>
<dbReference type="RefSeq" id="WP_120979775.1">
    <property type="nucleotide sequence ID" value="NZ_RBZM01000014.1"/>
</dbReference>
<organism evidence="3 4">
    <name type="scientific">Cohnella endophytica</name>
    <dbReference type="NCBI Taxonomy" id="2419778"/>
    <lineage>
        <taxon>Bacteria</taxon>
        <taxon>Bacillati</taxon>
        <taxon>Bacillota</taxon>
        <taxon>Bacilli</taxon>
        <taxon>Bacillales</taxon>
        <taxon>Paenibacillaceae</taxon>
        <taxon>Cohnella</taxon>
    </lineage>
</organism>
<dbReference type="PRINTS" id="PR00111">
    <property type="entry name" value="ABHYDROLASE"/>
</dbReference>
<evidence type="ECO:0000256" key="1">
    <source>
        <dbReference type="ARBA" id="ARBA00022801"/>
    </source>
</evidence>
<dbReference type="OrthoDB" id="252464at2"/>
<evidence type="ECO:0000259" key="2">
    <source>
        <dbReference type="Pfam" id="PF00561"/>
    </source>
</evidence>
<dbReference type="AlphaFoldDB" id="A0A494X679"/>
<dbReference type="EMBL" id="RBZM01000014">
    <property type="protein sequence ID" value="RKP45822.1"/>
    <property type="molecule type" value="Genomic_DNA"/>
</dbReference>
<sequence>MNKIQLANGMTVAYREAGSGQTIVVLHGFCGGSRYWEDALPYLSAYGRVIAPDLRGHGQSSAGEGTYSMELLADDIAGLMDALDVPKAHLIGHSLGGYVALAFAEKHPERLLSLGLAHSTSYPDTEAAQENRLKAVETIKTQGVAKFVEGLVPKLFAPEHRDNPTGQLRKAIEIGYETSAEGAVGCALGMRERPDRLRMLHSTELPILLLAGEFDEVIPPEKRFPVEGDNVTAVTLPGVGHMGMMEAPEPFATAIGHFLERNWGTAGV</sequence>
<dbReference type="Gene3D" id="3.40.50.1820">
    <property type="entry name" value="alpha/beta hydrolase"/>
    <property type="match status" value="1"/>
</dbReference>
<dbReference type="SUPFAM" id="SSF53474">
    <property type="entry name" value="alpha/beta-Hydrolases"/>
    <property type="match status" value="1"/>
</dbReference>
<keyword evidence="1 3" id="KW-0378">Hydrolase</keyword>
<gene>
    <name evidence="3" type="ORF">D7Z26_25055</name>
</gene>
<dbReference type="GO" id="GO:0016020">
    <property type="term" value="C:membrane"/>
    <property type="evidence" value="ECO:0007669"/>
    <property type="project" value="TreeGrafter"/>
</dbReference>
<evidence type="ECO:0000313" key="4">
    <source>
        <dbReference type="Proteomes" id="UP000282076"/>
    </source>
</evidence>
<proteinExistence type="predicted"/>
<accession>A0A494X679</accession>
<dbReference type="Pfam" id="PF00561">
    <property type="entry name" value="Abhydrolase_1"/>
    <property type="match status" value="1"/>
</dbReference>
<feature type="domain" description="AB hydrolase-1" evidence="2">
    <location>
        <begin position="22"/>
        <end position="247"/>
    </location>
</feature>
<dbReference type="InterPro" id="IPR050266">
    <property type="entry name" value="AB_hydrolase_sf"/>
</dbReference>
<dbReference type="PANTHER" id="PTHR43798:SF31">
    <property type="entry name" value="AB HYDROLASE SUPERFAMILY PROTEIN YCLE"/>
    <property type="match status" value="1"/>
</dbReference>
<dbReference type="Proteomes" id="UP000282076">
    <property type="component" value="Unassembled WGS sequence"/>
</dbReference>
<dbReference type="InterPro" id="IPR029058">
    <property type="entry name" value="AB_hydrolase_fold"/>
</dbReference>
<name>A0A494X679_9BACL</name>
<comment type="caution">
    <text evidence="3">The sequence shown here is derived from an EMBL/GenBank/DDBJ whole genome shotgun (WGS) entry which is preliminary data.</text>
</comment>
<protein>
    <submittedName>
        <fullName evidence="3">Alpha/beta hydrolase</fullName>
    </submittedName>
</protein>
<dbReference type="PANTHER" id="PTHR43798">
    <property type="entry name" value="MONOACYLGLYCEROL LIPASE"/>
    <property type="match status" value="1"/>
</dbReference>
<keyword evidence="4" id="KW-1185">Reference proteome</keyword>
<dbReference type="GO" id="GO:0016787">
    <property type="term" value="F:hydrolase activity"/>
    <property type="evidence" value="ECO:0007669"/>
    <property type="project" value="UniProtKB-KW"/>
</dbReference>
<dbReference type="InterPro" id="IPR000073">
    <property type="entry name" value="AB_hydrolase_1"/>
</dbReference>
<reference evidence="3 4" key="1">
    <citation type="submission" date="2018-10" db="EMBL/GenBank/DDBJ databases">
        <title>Cohnella sp. M2MS4P-1, whole genome shotgun sequence.</title>
        <authorList>
            <person name="Tuo L."/>
        </authorList>
    </citation>
    <scope>NUCLEOTIDE SEQUENCE [LARGE SCALE GENOMIC DNA]</scope>
    <source>
        <strain evidence="3 4">M2MS4P-1</strain>
    </source>
</reference>